<dbReference type="RefSeq" id="WP_268618038.1">
    <property type="nucleotide sequence ID" value="NZ_JAMDMX010000130.1"/>
</dbReference>
<protein>
    <submittedName>
        <fullName evidence="3">CPBP family intramembrane metalloprotease</fullName>
    </submittedName>
</protein>
<dbReference type="EMBL" id="JAMDMX010000130">
    <property type="protein sequence ID" value="MCY9697225.1"/>
    <property type="molecule type" value="Genomic_DNA"/>
</dbReference>
<keyword evidence="3" id="KW-0378">Hydrolase</keyword>
<evidence type="ECO:0000313" key="3">
    <source>
        <dbReference type="EMBL" id="MCY9697225.1"/>
    </source>
</evidence>
<dbReference type="InterPro" id="IPR003675">
    <property type="entry name" value="Rce1/LyrA-like_dom"/>
</dbReference>
<feature type="transmembrane region" description="Helical" evidence="1">
    <location>
        <begin position="171"/>
        <end position="191"/>
    </location>
</feature>
<accession>A0ABT4GM49</accession>
<feature type="transmembrane region" description="Helical" evidence="1">
    <location>
        <begin position="145"/>
        <end position="164"/>
    </location>
</feature>
<organism evidence="3 4">
    <name type="scientific">Paenibacillus alginolyticus</name>
    <dbReference type="NCBI Taxonomy" id="59839"/>
    <lineage>
        <taxon>Bacteria</taxon>
        <taxon>Bacillati</taxon>
        <taxon>Bacillota</taxon>
        <taxon>Bacilli</taxon>
        <taxon>Bacillales</taxon>
        <taxon>Paenibacillaceae</taxon>
        <taxon>Paenibacillus</taxon>
    </lineage>
</organism>
<reference evidence="3 4" key="1">
    <citation type="submission" date="2022-05" db="EMBL/GenBank/DDBJ databases">
        <title>Genome Sequencing of Bee-Associated Microbes.</title>
        <authorList>
            <person name="Dunlap C."/>
        </authorList>
    </citation>
    <scope>NUCLEOTIDE SEQUENCE [LARGE SCALE GENOMIC DNA]</scope>
    <source>
        <strain evidence="3 4">NRRL B-14421</strain>
    </source>
</reference>
<keyword evidence="1" id="KW-0812">Transmembrane</keyword>
<dbReference type="PANTHER" id="PTHR39430">
    <property type="entry name" value="MEMBRANE-ASSOCIATED PROTEASE-RELATED"/>
    <property type="match status" value="1"/>
</dbReference>
<proteinExistence type="predicted"/>
<comment type="caution">
    <text evidence="3">The sequence shown here is derived from an EMBL/GenBank/DDBJ whole genome shotgun (WGS) entry which is preliminary data.</text>
</comment>
<dbReference type="PANTHER" id="PTHR39430:SF1">
    <property type="entry name" value="PROTEASE"/>
    <property type="match status" value="1"/>
</dbReference>
<feature type="transmembrane region" description="Helical" evidence="1">
    <location>
        <begin position="13"/>
        <end position="33"/>
    </location>
</feature>
<feature type="transmembrane region" description="Helical" evidence="1">
    <location>
        <begin position="54"/>
        <end position="79"/>
    </location>
</feature>
<feature type="domain" description="CAAX prenyl protease 2/Lysostaphin resistance protein A-like" evidence="2">
    <location>
        <begin position="91"/>
        <end position="184"/>
    </location>
</feature>
<dbReference type="GO" id="GO:0008237">
    <property type="term" value="F:metallopeptidase activity"/>
    <property type="evidence" value="ECO:0007669"/>
    <property type="project" value="UniProtKB-KW"/>
</dbReference>
<keyword evidence="1" id="KW-1133">Transmembrane helix</keyword>
<sequence length="250" mass="27176">MAGVAGDPFFIKAALWAQIIGFISGVILSYAIFERRKGWTLGLHTHLLGRKLGEGFGAGALLITISSVGIWLFGGIKIVSFQWTGTLGLELTWGFLLFIGVAVNEELFARGYLQELVKARFGAISGMTVSTIVFAFLHTFNPGMWSSPLPILNLLLAGLLFALCREYSGGLWMPIGMHLSWNFFQGCILGFDVSGTPMSSLIKTEIQGASFISGADFGAEGSLVTTIILILSIVMISTYYQKRAKQMQMN</sequence>
<keyword evidence="3" id="KW-0645">Protease</keyword>
<feature type="transmembrane region" description="Helical" evidence="1">
    <location>
        <begin position="121"/>
        <end position="139"/>
    </location>
</feature>
<keyword evidence="1" id="KW-0472">Membrane</keyword>
<dbReference type="Pfam" id="PF02517">
    <property type="entry name" value="Rce1-like"/>
    <property type="match status" value="1"/>
</dbReference>
<dbReference type="Proteomes" id="UP001527099">
    <property type="component" value="Unassembled WGS sequence"/>
</dbReference>
<keyword evidence="3" id="KW-0482">Metalloprotease</keyword>
<gene>
    <name evidence="3" type="ORF">M5X19_30840</name>
</gene>
<evidence type="ECO:0000256" key="1">
    <source>
        <dbReference type="SAM" id="Phobius"/>
    </source>
</evidence>
<name>A0ABT4GM49_9BACL</name>
<evidence type="ECO:0000313" key="4">
    <source>
        <dbReference type="Proteomes" id="UP001527099"/>
    </source>
</evidence>
<feature type="transmembrane region" description="Helical" evidence="1">
    <location>
        <begin position="91"/>
        <end position="109"/>
    </location>
</feature>
<feature type="transmembrane region" description="Helical" evidence="1">
    <location>
        <begin position="221"/>
        <end position="240"/>
    </location>
</feature>
<keyword evidence="4" id="KW-1185">Reference proteome</keyword>
<evidence type="ECO:0000259" key="2">
    <source>
        <dbReference type="Pfam" id="PF02517"/>
    </source>
</evidence>